<dbReference type="GO" id="GO:0008483">
    <property type="term" value="F:transaminase activity"/>
    <property type="evidence" value="ECO:0007669"/>
    <property type="project" value="UniProtKB-KW"/>
</dbReference>
<evidence type="ECO:0000256" key="4">
    <source>
        <dbReference type="ARBA" id="ARBA00022576"/>
    </source>
</evidence>
<comment type="cofactor">
    <cofactor evidence="1">
        <name>pyridoxal 5'-phosphate</name>
        <dbReference type="ChEBI" id="CHEBI:597326"/>
    </cofactor>
</comment>
<evidence type="ECO:0000256" key="3">
    <source>
        <dbReference type="ARBA" id="ARBA00011738"/>
    </source>
</evidence>
<reference evidence="8 9" key="1">
    <citation type="submission" date="2020-07" db="EMBL/GenBank/DDBJ databases">
        <title>Sequencing the genomes of 1000 actinobacteria strains.</title>
        <authorList>
            <person name="Klenk H.-P."/>
        </authorList>
    </citation>
    <scope>NUCLEOTIDE SEQUENCE [LARGE SCALE GENOMIC DNA]</scope>
    <source>
        <strain evidence="8 9">DSM 8598</strain>
    </source>
</reference>
<dbReference type="EMBL" id="JACCFI010000001">
    <property type="protein sequence ID" value="NYG19648.1"/>
    <property type="molecule type" value="Genomic_DNA"/>
</dbReference>
<organism evidence="8 9">
    <name type="scientific">Agromyces hippuratus</name>
    <dbReference type="NCBI Taxonomy" id="286438"/>
    <lineage>
        <taxon>Bacteria</taxon>
        <taxon>Bacillati</taxon>
        <taxon>Actinomycetota</taxon>
        <taxon>Actinomycetes</taxon>
        <taxon>Micrococcales</taxon>
        <taxon>Microbacteriaceae</taxon>
        <taxon>Agromyces</taxon>
    </lineage>
</organism>
<evidence type="ECO:0000259" key="7">
    <source>
        <dbReference type="Pfam" id="PF00155"/>
    </source>
</evidence>
<dbReference type="InterPro" id="IPR015421">
    <property type="entry name" value="PyrdxlP-dep_Trfase_major"/>
</dbReference>
<comment type="subunit">
    <text evidence="3">Homodimer.</text>
</comment>
<dbReference type="PANTHER" id="PTHR42790">
    <property type="entry name" value="AMINOTRANSFERASE"/>
    <property type="match status" value="1"/>
</dbReference>
<keyword evidence="6" id="KW-0663">Pyridoxal phosphate</keyword>
<comment type="similarity">
    <text evidence="2">Belongs to the class-I pyridoxal-phosphate-dependent aminotransferase family.</text>
</comment>
<dbReference type="PANTHER" id="PTHR42790:SF19">
    <property type="entry name" value="KYNURENINE_ALPHA-AMINOADIPATE AMINOTRANSFERASE, MITOCHONDRIAL"/>
    <property type="match status" value="1"/>
</dbReference>
<dbReference type="GO" id="GO:1901605">
    <property type="term" value="P:alpha-amino acid metabolic process"/>
    <property type="evidence" value="ECO:0007669"/>
    <property type="project" value="TreeGrafter"/>
</dbReference>
<dbReference type="AlphaFoldDB" id="A0A852WQ21"/>
<sequence length="417" mass="44894">MTESPGRGHDHDGLQILTFPHSAEVSMHAPLPRLSQRSGGTTRSPVRDLLALTENPDVISFAGGLPAPELFDLDGLRRSFDAALAEPGGLQYSTSEGNPVLREFIADRYTAQGLPTTRDEILITTGSQQALSLLALSLLDPGDVVLVERPSYLAALQAFTMAGARIVSVPMAADGIDLDALNVLAEQHRPKLMYTVPTFQNPTGGSLGRSTRDGLTGLAARHGFRVIEDEPYRELRYSGDPLPYLAALTNEHVITVGSFSKVLAPGLRLGWIRTRADLHSAVVVTKQSADLHTSTVDQAAAAHYLTAGGLETALDRIRAAYGERRDAMLAALPQTLPAGSTWSTPHGGMFVWATLPTGHDSTRRLTSAIEQSVAYVPGAPFYAERPDASTMRLSFTTYEPATIREGMSRLERSFAQP</sequence>
<name>A0A852WQ21_9MICO</name>
<dbReference type="InterPro" id="IPR015422">
    <property type="entry name" value="PyrdxlP-dep_Trfase_small"/>
</dbReference>
<keyword evidence="4" id="KW-0032">Aminotransferase</keyword>
<evidence type="ECO:0000256" key="6">
    <source>
        <dbReference type="ARBA" id="ARBA00022898"/>
    </source>
</evidence>
<evidence type="ECO:0000256" key="1">
    <source>
        <dbReference type="ARBA" id="ARBA00001933"/>
    </source>
</evidence>
<gene>
    <name evidence="8" type="ORF">BJY17_000395</name>
</gene>
<accession>A0A852WQ21</accession>
<dbReference type="InterPro" id="IPR004839">
    <property type="entry name" value="Aminotransferase_I/II_large"/>
</dbReference>
<comment type="caution">
    <text evidence="8">The sequence shown here is derived from an EMBL/GenBank/DDBJ whole genome shotgun (WGS) entry which is preliminary data.</text>
</comment>
<dbReference type="SUPFAM" id="SSF53383">
    <property type="entry name" value="PLP-dependent transferases"/>
    <property type="match status" value="1"/>
</dbReference>
<keyword evidence="8" id="KW-0238">DNA-binding</keyword>
<dbReference type="Gene3D" id="3.90.1150.10">
    <property type="entry name" value="Aspartate Aminotransferase, domain 1"/>
    <property type="match status" value="1"/>
</dbReference>
<proteinExistence type="inferred from homology"/>
<protein>
    <submittedName>
        <fullName evidence="8">DNA-binding transcriptional MocR family regulator</fullName>
    </submittedName>
</protein>
<dbReference type="Pfam" id="PF00155">
    <property type="entry name" value="Aminotran_1_2"/>
    <property type="match status" value="1"/>
</dbReference>
<dbReference type="RefSeq" id="WP_246303630.1">
    <property type="nucleotide sequence ID" value="NZ_JACCFI010000001.1"/>
</dbReference>
<evidence type="ECO:0000256" key="5">
    <source>
        <dbReference type="ARBA" id="ARBA00022679"/>
    </source>
</evidence>
<evidence type="ECO:0000256" key="2">
    <source>
        <dbReference type="ARBA" id="ARBA00007441"/>
    </source>
</evidence>
<dbReference type="CDD" id="cd00609">
    <property type="entry name" value="AAT_like"/>
    <property type="match status" value="1"/>
</dbReference>
<keyword evidence="5" id="KW-0808">Transferase</keyword>
<dbReference type="FunFam" id="3.40.640.10:FF:000053">
    <property type="entry name" value="Aminotransferase, class I"/>
    <property type="match status" value="1"/>
</dbReference>
<evidence type="ECO:0000313" key="9">
    <source>
        <dbReference type="Proteomes" id="UP000549066"/>
    </source>
</evidence>
<dbReference type="GO" id="GO:0030170">
    <property type="term" value="F:pyridoxal phosphate binding"/>
    <property type="evidence" value="ECO:0007669"/>
    <property type="project" value="InterPro"/>
</dbReference>
<dbReference type="Proteomes" id="UP000549066">
    <property type="component" value="Unassembled WGS sequence"/>
</dbReference>
<keyword evidence="9" id="KW-1185">Reference proteome</keyword>
<dbReference type="InterPro" id="IPR050859">
    <property type="entry name" value="Class-I_PLP-dep_aminotransf"/>
</dbReference>
<dbReference type="InterPro" id="IPR015424">
    <property type="entry name" value="PyrdxlP-dep_Trfase"/>
</dbReference>
<evidence type="ECO:0000313" key="8">
    <source>
        <dbReference type="EMBL" id="NYG19648.1"/>
    </source>
</evidence>
<feature type="domain" description="Aminotransferase class I/classII large" evidence="7">
    <location>
        <begin position="83"/>
        <end position="410"/>
    </location>
</feature>
<dbReference type="Gene3D" id="3.40.640.10">
    <property type="entry name" value="Type I PLP-dependent aspartate aminotransferase-like (Major domain)"/>
    <property type="match status" value="1"/>
</dbReference>
<dbReference type="GO" id="GO:0003677">
    <property type="term" value="F:DNA binding"/>
    <property type="evidence" value="ECO:0007669"/>
    <property type="project" value="UniProtKB-KW"/>
</dbReference>